<accession>A0A2D4M1H8</accession>
<reference evidence="2" key="1">
    <citation type="submission" date="2017-07" db="EMBL/GenBank/DDBJ databases">
        <authorList>
            <person name="Mikheyev A."/>
            <person name="Grau M."/>
        </authorList>
    </citation>
    <scope>NUCLEOTIDE SEQUENCE</scope>
    <source>
        <tissue evidence="2">Venom_gland</tissue>
    </source>
</reference>
<organism evidence="2">
    <name type="scientific">Micrurus spixii</name>
    <name type="common">Amazon coral snake</name>
    <dbReference type="NCBI Taxonomy" id="129469"/>
    <lineage>
        <taxon>Eukaryota</taxon>
        <taxon>Metazoa</taxon>
        <taxon>Chordata</taxon>
        <taxon>Craniata</taxon>
        <taxon>Vertebrata</taxon>
        <taxon>Euteleostomi</taxon>
        <taxon>Lepidosauria</taxon>
        <taxon>Squamata</taxon>
        <taxon>Bifurcata</taxon>
        <taxon>Unidentata</taxon>
        <taxon>Episquamata</taxon>
        <taxon>Toxicofera</taxon>
        <taxon>Serpentes</taxon>
        <taxon>Colubroidea</taxon>
        <taxon>Elapidae</taxon>
        <taxon>Elapinae</taxon>
        <taxon>Micrurus</taxon>
    </lineage>
</organism>
<reference evidence="2" key="2">
    <citation type="submission" date="2017-11" db="EMBL/GenBank/DDBJ databases">
        <title>Coralsnake Venomics: Analyses of Venom Gland Transcriptomes and Proteomes of Six Brazilian Taxa.</title>
        <authorList>
            <person name="Aird S.D."/>
            <person name="Jorge da Silva N."/>
            <person name="Qiu L."/>
            <person name="Villar-Briones A."/>
            <person name="Aparecida-Saddi V."/>
            <person name="Campos-Telles M.P."/>
            <person name="Grau M."/>
            <person name="Mikheyev A.S."/>
        </authorList>
    </citation>
    <scope>NUCLEOTIDE SEQUENCE</scope>
    <source>
        <tissue evidence="2">Venom_gland</tissue>
    </source>
</reference>
<proteinExistence type="predicted"/>
<evidence type="ECO:0000256" key="1">
    <source>
        <dbReference type="SAM" id="MobiDB-lite"/>
    </source>
</evidence>
<dbReference type="AlphaFoldDB" id="A0A2D4M1H8"/>
<sequence>MDYSWETLKIIIEDFKEQYPDQFHGSVYETFQKEMLKKEKDWQEEEENERKKTNLTAVKENIGEAILNSKKSLNALNVTKTKKRVKQVKIVVKGGNKRVLKRKQNTRGKKGSFWVAGRGNNRSGEEKEKRQGEKKRGGRQGKERHKKWMQWGGLLHNNPIILFSAHKDTG</sequence>
<feature type="compositionally biased region" description="Basic and acidic residues" evidence="1">
    <location>
        <begin position="123"/>
        <end position="135"/>
    </location>
</feature>
<dbReference type="EMBL" id="IACM01062054">
    <property type="protein sequence ID" value="LAB27172.1"/>
    <property type="molecule type" value="Transcribed_RNA"/>
</dbReference>
<feature type="compositionally biased region" description="Basic residues" evidence="1">
    <location>
        <begin position="136"/>
        <end position="145"/>
    </location>
</feature>
<feature type="region of interest" description="Disordered" evidence="1">
    <location>
        <begin position="100"/>
        <end position="145"/>
    </location>
</feature>
<evidence type="ECO:0000313" key="2">
    <source>
        <dbReference type="EMBL" id="LAB27172.1"/>
    </source>
</evidence>
<feature type="compositionally biased region" description="Basic residues" evidence="1">
    <location>
        <begin position="100"/>
        <end position="110"/>
    </location>
</feature>
<protein>
    <submittedName>
        <fullName evidence="2">Uncharacterized protein</fullName>
    </submittedName>
</protein>
<name>A0A2D4M1H8_9SAUR</name>